<keyword evidence="7" id="KW-0804">Transcription</keyword>
<comment type="caution">
    <text evidence="11">The sequence shown here is derived from an EMBL/GenBank/DDBJ whole genome shotgun (WGS) entry which is preliminary data.</text>
</comment>
<dbReference type="GO" id="GO:0003700">
    <property type="term" value="F:DNA-binding transcription factor activity"/>
    <property type="evidence" value="ECO:0007669"/>
    <property type="project" value="InterPro"/>
</dbReference>
<dbReference type="SUPFAM" id="SSF52172">
    <property type="entry name" value="CheY-like"/>
    <property type="match status" value="1"/>
</dbReference>
<keyword evidence="12" id="KW-1185">Reference proteome</keyword>
<keyword evidence="3 8" id="KW-0597">Phosphoprotein</keyword>
<dbReference type="PROSITE" id="PS00041">
    <property type="entry name" value="HTH_ARAC_FAMILY_1"/>
    <property type="match status" value="1"/>
</dbReference>
<evidence type="ECO:0000259" key="10">
    <source>
        <dbReference type="PROSITE" id="PS50110"/>
    </source>
</evidence>
<evidence type="ECO:0000256" key="6">
    <source>
        <dbReference type="ARBA" id="ARBA00023125"/>
    </source>
</evidence>
<dbReference type="RefSeq" id="WP_188887799.1">
    <property type="nucleotide sequence ID" value="NZ_BMHY01000001.1"/>
</dbReference>
<dbReference type="InterPro" id="IPR018060">
    <property type="entry name" value="HTH_AraC"/>
</dbReference>
<dbReference type="SUPFAM" id="SSF46689">
    <property type="entry name" value="Homeodomain-like"/>
    <property type="match status" value="2"/>
</dbReference>
<organism evidence="11 12">
    <name type="scientific">Paenibacillus radicis</name>
    <name type="common">ex Gao et al. 2016</name>
    <dbReference type="NCBI Taxonomy" id="1737354"/>
    <lineage>
        <taxon>Bacteria</taxon>
        <taxon>Bacillati</taxon>
        <taxon>Bacillota</taxon>
        <taxon>Bacilli</taxon>
        <taxon>Bacillales</taxon>
        <taxon>Paenibacillaceae</taxon>
        <taxon>Paenibacillus</taxon>
    </lineage>
</organism>
<proteinExistence type="predicted"/>
<evidence type="ECO:0000256" key="5">
    <source>
        <dbReference type="ARBA" id="ARBA00023015"/>
    </source>
</evidence>
<dbReference type="InterPro" id="IPR018062">
    <property type="entry name" value="HTH_AraC-typ_CS"/>
</dbReference>
<dbReference type="Pfam" id="PF00072">
    <property type="entry name" value="Response_reg"/>
    <property type="match status" value="1"/>
</dbReference>
<dbReference type="PANTHER" id="PTHR42713:SF3">
    <property type="entry name" value="TRANSCRIPTIONAL REGULATORY PROTEIN HPTR"/>
    <property type="match status" value="1"/>
</dbReference>
<feature type="domain" description="Response regulatory" evidence="10">
    <location>
        <begin position="3"/>
        <end position="120"/>
    </location>
</feature>
<dbReference type="PRINTS" id="PR00032">
    <property type="entry name" value="HTHARAC"/>
</dbReference>
<dbReference type="Pfam" id="PF12833">
    <property type="entry name" value="HTH_18"/>
    <property type="match status" value="1"/>
</dbReference>
<protein>
    <submittedName>
        <fullName evidence="11">Two-component sensor response regulator</fullName>
    </submittedName>
</protein>
<accession>A0A917LUM6</accession>
<feature type="modified residue" description="4-aspartylphosphate" evidence="8">
    <location>
        <position position="55"/>
    </location>
</feature>
<evidence type="ECO:0000256" key="3">
    <source>
        <dbReference type="ARBA" id="ARBA00022553"/>
    </source>
</evidence>
<evidence type="ECO:0000259" key="9">
    <source>
        <dbReference type="PROSITE" id="PS01124"/>
    </source>
</evidence>
<dbReference type="GO" id="GO:0005737">
    <property type="term" value="C:cytoplasm"/>
    <property type="evidence" value="ECO:0007669"/>
    <property type="project" value="UniProtKB-SubCell"/>
</dbReference>
<evidence type="ECO:0000256" key="8">
    <source>
        <dbReference type="PROSITE-ProRule" id="PRU00169"/>
    </source>
</evidence>
<keyword evidence="2" id="KW-0963">Cytoplasm</keyword>
<evidence type="ECO:0000256" key="4">
    <source>
        <dbReference type="ARBA" id="ARBA00023012"/>
    </source>
</evidence>
<comment type="subcellular location">
    <subcellularLocation>
        <location evidence="1">Cytoplasm</location>
    </subcellularLocation>
</comment>
<dbReference type="InterPro" id="IPR001789">
    <property type="entry name" value="Sig_transdc_resp-reg_receiver"/>
</dbReference>
<keyword evidence="6" id="KW-0238">DNA-binding</keyword>
<dbReference type="PROSITE" id="PS01124">
    <property type="entry name" value="HTH_ARAC_FAMILY_2"/>
    <property type="match status" value="1"/>
</dbReference>
<evidence type="ECO:0000313" key="12">
    <source>
        <dbReference type="Proteomes" id="UP000600247"/>
    </source>
</evidence>
<dbReference type="InterPro" id="IPR009057">
    <property type="entry name" value="Homeodomain-like_sf"/>
</dbReference>
<dbReference type="Proteomes" id="UP000600247">
    <property type="component" value="Unassembled WGS sequence"/>
</dbReference>
<keyword evidence="4" id="KW-0902">Two-component regulatory system</keyword>
<dbReference type="InterPro" id="IPR051552">
    <property type="entry name" value="HptR"/>
</dbReference>
<dbReference type="InterPro" id="IPR020449">
    <property type="entry name" value="Tscrpt_reg_AraC-type_HTH"/>
</dbReference>
<dbReference type="PANTHER" id="PTHR42713">
    <property type="entry name" value="HISTIDINE KINASE-RELATED"/>
    <property type="match status" value="1"/>
</dbReference>
<dbReference type="GO" id="GO:0043565">
    <property type="term" value="F:sequence-specific DNA binding"/>
    <property type="evidence" value="ECO:0007669"/>
    <property type="project" value="InterPro"/>
</dbReference>
<feature type="domain" description="HTH araC/xylS-type" evidence="9">
    <location>
        <begin position="371"/>
        <end position="469"/>
    </location>
</feature>
<keyword evidence="5" id="KW-0805">Transcription regulation</keyword>
<dbReference type="InterPro" id="IPR011006">
    <property type="entry name" value="CheY-like_superfamily"/>
</dbReference>
<dbReference type="GO" id="GO:0000160">
    <property type="term" value="P:phosphorelay signal transduction system"/>
    <property type="evidence" value="ECO:0007669"/>
    <property type="project" value="UniProtKB-KW"/>
</dbReference>
<dbReference type="AlphaFoldDB" id="A0A917LUM6"/>
<dbReference type="PROSITE" id="PS50110">
    <property type="entry name" value="RESPONSE_REGULATORY"/>
    <property type="match status" value="1"/>
</dbReference>
<evidence type="ECO:0000313" key="11">
    <source>
        <dbReference type="EMBL" id="GGG58981.1"/>
    </source>
</evidence>
<dbReference type="EMBL" id="BMHY01000001">
    <property type="protein sequence ID" value="GGG58981.1"/>
    <property type="molecule type" value="Genomic_DNA"/>
</dbReference>
<name>A0A917LUM6_9BACL</name>
<dbReference type="Gene3D" id="1.10.10.60">
    <property type="entry name" value="Homeodomain-like"/>
    <property type="match status" value="2"/>
</dbReference>
<dbReference type="SMART" id="SM00342">
    <property type="entry name" value="HTH_ARAC"/>
    <property type="match status" value="1"/>
</dbReference>
<gene>
    <name evidence="11" type="ORF">GCM10010918_10180</name>
</gene>
<dbReference type="Gene3D" id="3.40.50.2300">
    <property type="match status" value="1"/>
</dbReference>
<dbReference type="SMART" id="SM00448">
    <property type="entry name" value="REC"/>
    <property type="match status" value="1"/>
</dbReference>
<evidence type="ECO:0000256" key="7">
    <source>
        <dbReference type="ARBA" id="ARBA00023163"/>
    </source>
</evidence>
<evidence type="ECO:0000256" key="2">
    <source>
        <dbReference type="ARBA" id="ARBA00022490"/>
    </source>
</evidence>
<sequence>MYKVLIVDDESWVVESLKDLVNWEQYGFEVAGQAANGGEALTAIEAMNPDVVFTDIRMPEMNGLELIRRGKTMGKTIRFVVVSGYAEFAYAQKALSYGAAAYCLKPFDEIEIGGVLAKLKESLDNARPVREDMMQLLLDESGGRNEEKLLGMLGEQGILQWIEQGIVPVVAIGRSELPLPPGRVIKLITGTAKTAYLMSEEQSKAMLGKGKELWPEDIMGIGLGNRLTDWKEIKGAIEEADIAAYQCFIAGKPGVYSLPHTKDTELKSWMAEIHAAIGNKDSEIVQYNLDRIEALFEEGALTIRHAFQVYNLTISFLFDLGRKETILYSYEQLVRLFKNVSEMMTELKSLADQYVQQKSAHAPESKNQTFNPILQFVTENYRRDLSLQDLANQFFMNPSYISQLFKKEVGETFTAYVAKLRVAQACELLERGDSSIQDIAEKIGYRDYFYFTRIFKKLTGQTPTQYRETHPRN</sequence>
<evidence type="ECO:0000256" key="1">
    <source>
        <dbReference type="ARBA" id="ARBA00004496"/>
    </source>
</evidence>
<dbReference type="CDD" id="cd17536">
    <property type="entry name" value="REC_YesN-like"/>
    <property type="match status" value="1"/>
</dbReference>
<reference evidence="11 12" key="1">
    <citation type="journal article" date="2014" name="Int. J. Syst. Evol. Microbiol.">
        <title>Complete genome sequence of Corynebacterium casei LMG S-19264T (=DSM 44701T), isolated from a smear-ripened cheese.</title>
        <authorList>
            <consortium name="US DOE Joint Genome Institute (JGI-PGF)"/>
            <person name="Walter F."/>
            <person name="Albersmeier A."/>
            <person name="Kalinowski J."/>
            <person name="Ruckert C."/>
        </authorList>
    </citation>
    <scope>NUCLEOTIDE SEQUENCE [LARGE SCALE GENOMIC DNA]</scope>
    <source>
        <strain evidence="11 12">CGMCC 1.15286</strain>
    </source>
</reference>